<evidence type="ECO:0000256" key="8">
    <source>
        <dbReference type="ARBA" id="ARBA00023136"/>
    </source>
</evidence>
<dbReference type="Gene3D" id="3.40.50.300">
    <property type="entry name" value="P-loop containing nucleotide triphosphate hydrolases"/>
    <property type="match status" value="1"/>
</dbReference>
<evidence type="ECO:0000256" key="2">
    <source>
        <dbReference type="ARBA" id="ARBA00022475"/>
    </source>
</evidence>
<dbReference type="SUPFAM" id="SSF52540">
    <property type="entry name" value="P-loop containing nucleoside triphosphate hydrolases"/>
    <property type="match status" value="1"/>
</dbReference>
<dbReference type="InterPro" id="IPR016167">
    <property type="entry name" value="FAD-bd_PCMH_sub1"/>
</dbReference>
<feature type="non-terminal residue" evidence="9">
    <location>
        <position position="106"/>
    </location>
</feature>
<dbReference type="InterPro" id="IPR036318">
    <property type="entry name" value="FAD-bd_PCMH-like_sf"/>
</dbReference>
<evidence type="ECO:0000256" key="3">
    <source>
        <dbReference type="ARBA" id="ARBA00022597"/>
    </source>
</evidence>
<evidence type="ECO:0000256" key="5">
    <source>
        <dbReference type="ARBA" id="ARBA00022741"/>
    </source>
</evidence>
<reference evidence="9 10" key="1">
    <citation type="journal article" date="2011" name="PLoS Pathog.">
        <title>Dynamic evolution of pathogenicity revealed by sequencing and comparative genomics of 19 Pseudomonas syringae isolates.</title>
        <authorList>
            <person name="Baltrus D.A."/>
            <person name="Nishimura M.T."/>
            <person name="Romanchuk A."/>
            <person name="Chang J.H."/>
            <person name="Mukhtar M.S."/>
            <person name="Cherkis K."/>
            <person name="Roach J."/>
            <person name="Grant S.R."/>
            <person name="Jones C.D."/>
            <person name="Dangl J.L."/>
        </authorList>
    </citation>
    <scope>NUCLEOTIDE SEQUENCE [LARGE SCALE GENOMIC DNA]</scope>
    <source>
        <strain evidence="10">M301072PT</strain>
    </source>
</reference>
<sequence length="106" mass="11561">MRTFDYARAASPAQAFSTASGEGQRFYLAGGTTLLDLVKLDVMQPQQLVEIAKALNKKARLLILDEPSSALTRSEIEVLLNIIRELKAKGVACVYISHKLDEVAAV</sequence>
<comment type="caution">
    <text evidence="9">The sequence shown here is derived from an EMBL/GenBank/DDBJ whole genome shotgun (WGS) entry which is preliminary data.</text>
</comment>
<dbReference type="SUPFAM" id="SSF56176">
    <property type="entry name" value="FAD-binding/transporter-associated domain-like"/>
    <property type="match status" value="1"/>
</dbReference>
<dbReference type="Gene3D" id="3.30.43.10">
    <property type="entry name" value="Uridine Diphospho-n-acetylenolpyruvylglucosamine Reductase, domain 2"/>
    <property type="match status" value="1"/>
</dbReference>
<dbReference type="GO" id="GO:0050660">
    <property type="term" value="F:flavin adenine dinucleotide binding"/>
    <property type="evidence" value="ECO:0007669"/>
    <property type="project" value="InterPro"/>
</dbReference>
<keyword evidence="3" id="KW-0762">Sugar transport</keyword>
<accession>F3FUD2</accession>
<keyword evidence="2" id="KW-1003">Cell membrane</keyword>
<evidence type="ECO:0000256" key="1">
    <source>
        <dbReference type="ARBA" id="ARBA00022448"/>
    </source>
</evidence>
<keyword evidence="8" id="KW-0472">Membrane</keyword>
<dbReference type="Proteomes" id="UP000004471">
    <property type="component" value="Unassembled WGS sequence"/>
</dbReference>
<dbReference type="EMBL" id="AEAH01001962">
    <property type="protein sequence ID" value="EGH33824.1"/>
    <property type="molecule type" value="Genomic_DNA"/>
</dbReference>
<evidence type="ECO:0000313" key="9">
    <source>
        <dbReference type="EMBL" id="EGH33824.1"/>
    </source>
</evidence>
<organism evidence="9 10">
    <name type="scientific">Pseudomonas syringae pv. japonica str. M301072</name>
    <dbReference type="NCBI Taxonomy" id="629262"/>
    <lineage>
        <taxon>Bacteria</taxon>
        <taxon>Pseudomonadati</taxon>
        <taxon>Pseudomonadota</taxon>
        <taxon>Gammaproteobacteria</taxon>
        <taxon>Pseudomonadales</taxon>
        <taxon>Pseudomonadaceae</taxon>
        <taxon>Pseudomonas</taxon>
        <taxon>Pseudomonas syringae</taxon>
    </lineage>
</organism>
<evidence type="ECO:0000313" key="10">
    <source>
        <dbReference type="Proteomes" id="UP000004471"/>
    </source>
</evidence>
<evidence type="ECO:0000256" key="7">
    <source>
        <dbReference type="ARBA" id="ARBA00022967"/>
    </source>
</evidence>
<proteinExistence type="predicted"/>
<dbReference type="HOGENOM" id="CLU_2228933_0_0_6"/>
<dbReference type="InterPro" id="IPR027417">
    <property type="entry name" value="P-loop_NTPase"/>
</dbReference>
<keyword evidence="4" id="KW-0677">Repeat</keyword>
<name>F3FUD2_PSESX</name>
<evidence type="ECO:0000256" key="6">
    <source>
        <dbReference type="ARBA" id="ARBA00022840"/>
    </source>
</evidence>
<keyword evidence="7" id="KW-1278">Translocase</keyword>
<keyword evidence="6 9" id="KW-0067">ATP-binding</keyword>
<dbReference type="AlphaFoldDB" id="F3FUD2"/>
<dbReference type="PANTHER" id="PTHR43790">
    <property type="entry name" value="CARBOHYDRATE TRANSPORT ATP-BINDING PROTEIN MG119-RELATED"/>
    <property type="match status" value="1"/>
</dbReference>
<dbReference type="PANTHER" id="PTHR43790:SF1">
    <property type="entry name" value="XYLOSE IMPORT ATP-BINDING PROTEIN XYLG"/>
    <property type="match status" value="1"/>
</dbReference>
<keyword evidence="1" id="KW-0813">Transport</keyword>
<protein>
    <submittedName>
        <fullName evidence="9">Xylose transporter ATP-binding subunit</fullName>
    </submittedName>
</protein>
<dbReference type="InterPro" id="IPR050107">
    <property type="entry name" value="ABC_carbohydrate_import_ATPase"/>
</dbReference>
<gene>
    <name evidence="9" type="ORF">PSYJA_34892</name>
</gene>
<dbReference type="GO" id="GO:0005524">
    <property type="term" value="F:ATP binding"/>
    <property type="evidence" value="ECO:0007669"/>
    <property type="project" value="UniProtKB-KW"/>
</dbReference>
<evidence type="ECO:0000256" key="4">
    <source>
        <dbReference type="ARBA" id="ARBA00022737"/>
    </source>
</evidence>
<keyword evidence="5" id="KW-0547">Nucleotide-binding</keyword>